<dbReference type="AlphaFoldDB" id="A0A6C2YIR8"/>
<dbReference type="EMBL" id="LR593887">
    <property type="protein sequence ID" value="VTR98040.1"/>
    <property type="molecule type" value="Genomic_DNA"/>
</dbReference>
<keyword evidence="3" id="KW-1185">Reference proteome</keyword>
<feature type="chain" id="PRO_5036172681" evidence="1">
    <location>
        <begin position="24"/>
        <end position="284"/>
    </location>
</feature>
<gene>
    <name evidence="2" type="ORF">GMBLW1_26530</name>
</gene>
<dbReference type="Pfam" id="PF13432">
    <property type="entry name" value="TPR_16"/>
    <property type="match status" value="2"/>
</dbReference>
<dbReference type="SUPFAM" id="SSF48452">
    <property type="entry name" value="TPR-like"/>
    <property type="match status" value="1"/>
</dbReference>
<dbReference type="Proteomes" id="UP000464378">
    <property type="component" value="Chromosome"/>
</dbReference>
<reference evidence="2" key="1">
    <citation type="submission" date="2019-04" db="EMBL/GenBank/DDBJ databases">
        <authorList>
            <consortium name="Science for Life Laboratories"/>
        </authorList>
    </citation>
    <scope>NUCLEOTIDE SEQUENCE</scope>
    <source>
        <strain evidence="2">MBLW1</strain>
    </source>
</reference>
<evidence type="ECO:0000256" key="1">
    <source>
        <dbReference type="SAM" id="SignalP"/>
    </source>
</evidence>
<dbReference type="InterPro" id="IPR011990">
    <property type="entry name" value="TPR-like_helical_dom_sf"/>
</dbReference>
<evidence type="ECO:0000313" key="2">
    <source>
        <dbReference type="EMBL" id="VIP01307.1"/>
    </source>
</evidence>
<dbReference type="EMBL" id="LR586016">
    <property type="protein sequence ID" value="VIP01307.1"/>
    <property type="molecule type" value="Genomic_DNA"/>
</dbReference>
<dbReference type="PANTHER" id="PTHR47908">
    <property type="match status" value="1"/>
</dbReference>
<dbReference type="InterPro" id="IPR019734">
    <property type="entry name" value="TPR_rpt"/>
</dbReference>
<dbReference type="Gene3D" id="1.25.40.10">
    <property type="entry name" value="Tetratricopeptide repeat domain"/>
    <property type="match status" value="1"/>
</dbReference>
<feature type="signal peptide" evidence="1">
    <location>
        <begin position="1"/>
        <end position="23"/>
    </location>
</feature>
<dbReference type="SMART" id="SM00028">
    <property type="entry name" value="TPR"/>
    <property type="match status" value="3"/>
</dbReference>
<keyword evidence="1" id="KW-0732">Signal</keyword>
<dbReference type="PANTHER" id="PTHR47908:SF2">
    <property type="entry name" value="TETRATRICOPEPTIDE REPEAT (TPR)-LIKE SUPERFAMILY PROTEIN"/>
    <property type="match status" value="1"/>
</dbReference>
<dbReference type="RefSeq" id="WP_162656525.1">
    <property type="nucleotide sequence ID" value="NZ_LR593887.1"/>
</dbReference>
<dbReference type="InParanoid" id="A0A6C2YIR8"/>
<accession>A0A6C2YIR8</accession>
<organism evidence="2">
    <name type="scientific">Tuwongella immobilis</name>
    <dbReference type="NCBI Taxonomy" id="692036"/>
    <lineage>
        <taxon>Bacteria</taxon>
        <taxon>Pseudomonadati</taxon>
        <taxon>Planctomycetota</taxon>
        <taxon>Planctomycetia</taxon>
        <taxon>Gemmatales</taxon>
        <taxon>Gemmataceae</taxon>
        <taxon>Tuwongella</taxon>
    </lineage>
</organism>
<protein>
    <submittedName>
        <fullName evidence="2">Uncharacterized protein</fullName>
    </submittedName>
</protein>
<proteinExistence type="predicted"/>
<evidence type="ECO:0000313" key="3">
    <source>
        <dbReference type="Proteomes" id="UP000464378"/>
    </source>
</evidence>
<sequence>MKRWYARMALVVGMLVAANQVTAKQVSPLETALTQAYEAVKSKDADGAMKAAQEALKLDPKSGPAHYLRAEAFALLRKHAESIADYTKALELEPTLIIAVDHRGDAKLKAGDVNGAISDFEKYIKARPTSYSSHWRYGIANYYAGRYAEGAKQFKAGEVVYGNDVENVFWHFLCTARLDGVEKARAGLLKVTPDERIPMMEIYALLQGRSTPEKVIAVASDPKLPEQGKQERMFYTHLYLGLYLEAIGKPEEAKAELTKADGIPISHYMWDIAHLHVQRLNAKK</sequence>
<name>A0A6C2YIR8_9BACT</name>
<dbReference type="KEGG" id="tim:GMBLW1_26530"/>